<evidence type="ECO:0008006" key="5">
    <source>
        <dbReference type="Google" id="ProtNLM"/>
    </source>
</evidence>
<feature type="transmembrane region" description="Helical" evidence="1">
    <location>
        <begin position="550"/>
        <end position="572"/>
    </location>
</feature>
<reference evidence="3 4" key="1">
    <citation type="submission" date="2024-07" db="EMBL/GenBank/DDBJ databases">
        <authorList>
            <person name="Akdeniz Z."/>
        </authorList>
    </citation>
    <scope>NUCLEOTIDE SEQUENCE [LARGE SCALE GENOMIC DNA]</scope>
</reference>
<evidence type="ECO:0000256" key="1">
    <source>
        <dbReference type="SAM" id="Phobius"/>
    </source>
</evidence>
<evidence type="ECO:0000256" key="2">
    <source>
        <dbReference type="SAM" id="SignalP"/>
    </source>
</evidence>
<evidence type="ECO:0000313" key="3">
    <source>
        <dbReference type="EMBL" id="CAL5971490.1"/>
    </source>
</evidence>
<dbReference type="Proteomes" id="UP001642409">
    <property type="component" value="Unassembled WGS sequence"/>
</dbReference>
<sequence>MFIAQLILLDILITDKAEIVDCYTAATNIRFASLNGQRSFRIYLVPTQKSDCNQFPRGMNITVFATQLVDGSNNFIPNSVIIYDFNYASTVGISIPCTQCADDTYFSSDQVIVTMESAIHFTRIVMGAVQTQRGLQVNCFSNAAAIVDFSAIVITTTPSGSCPQLVSVDPTKLKNLISADFFIVYETGEIERFEKLVVGTSLLSATTPPAANAPNKYTIAIADIGRKPIDIGFQYIQLQLNFADTGVPIMAVIQASTFQFASFPGAFLNVDVQVQKGTFYFDMVVNNNPVATPFGPIPLSMYYNYLIFNATQCDGFVPQVYAYSSTIPSDLRLAQPFVNKSLAAVERATPMTFTSPVSIYGFVSAKIQVTCDMVQESDCMYNVDRFLNMKDPNFNMNIYVKFYKGSQMVYAVSQKINKVYDSCFTSSIGYLSSKELTINITKNTGAKSCFLSNGQKVDVMLNFTEYTRALHYANYTFFNYAQLDFSYQMTFPITPEQHEFLLGYLSRETAAHQIFQFVYFKVSGKTIDQASFSPLYMNDLTVFKQKAKMMIVYLAVVSVGICAVILMIPVILRKVGPIIKESRKLKAKIGVASLDKFDL</sequence>
<proteinExistence type="predicted"/>
<evidence type="ECO:0000313" key="4">
    <source>
        <dbReference type="Proteomes" id="UP001642409"/>
    </source>
</evidence>
<keyword evidence="2" id="KW-0732">Signal</keyword>
<accession>A0ABP1GH87</accession>
<comment type="caution">
    <text evidence="3">The sequence shown here is derived from an EMBL/GenBank/DDBJ whole genome shotgun (WGS) entry which is preliminary data.</text>
</comment>
<feature type="chain" id="PRO_5047244240" description="Transmembrane protein" evidence="2">
    <location>
        <begin position="18"/>
        <end position="599"/>
    </location>
</feature>
<protein>
    <recommendedName>
        <fullName evidence="5">Transmembrane protein</fullName>
    </recommendedName>
</protein>
<feature type="signal peptide" evidence="2">
    <location>
        <begin position="1"/>
        <end position="17"/>
    </location>
</feature>
<name>A0ABP1GH87_9EUKA</name>
<gene>
    <name evidence="3" type="ORF">HINF_LOCUS1430</name>
</gene>
<keyword evidence="4" id="KW-1185">Reference proteome</keyword>
<keyword evidence="1" id="KW-0812">Transmembrane</keyword>
<keyword evidence="1" id="KW-0472">Membrane</keyword>
<dbReference type="EMBL" id="CAXDID020000002">
    <property type="protein sequence ID" value="CAL5971490.1"/>
    <property type="molecule type" value="Genomic_DNA"/>
</dbReference>
<organism evidence="3 4">
    <name type="scientific">Hexamita inflata</name>
    <dbReference type="NCBI Taxonomy" id="28002"/>
    <lineage>
        <taxon>Eukaryota</taxon>
        <taxon>Metamonada</taxon>
        <taxon>Diplomonadida</taxon>
        <taxon>Hexamitidae</taxon>
        <taxon>Hexamitinae</taxon>
        <taxon>Hexamita</taxon>
    </lineage>
</organism>
<keyword evidence="1" id="KW-1133">Transmembrane helix</keyword>